<keyword evidence="7" id="KW-0325">Glycoprotein</keyword>
<evidence type="ECO:0000259" key="11">
    <source>
        <dbReference type="PROSITE" id="PS01225"/>
    </source>
</evidence>
<dbReference type="InterPro" id="IPR029034">
    <property type="entry name" value="Cystine-knot_cytokine"/>
</dbReference>
<feature type="compositionally biased region" description="Basic and acidic residues" evidence="10">
    <location>
        <begin position="279"/>
        <end position="289"/>
    </location>
</feature>
<feature type="compositionally biased region" description="Basic and acidic residues" evidence="10">
    <location>
        <begin position="137"/>
        <end position="146"/>
    </location>
</feature>
<proteinExistence type="inferred from homology"/>
<evidence type="ECO:0000256" key="10">
    <source>
        <dbReference type="SAM" id="MobiDB-lite"/>
    </source>
</evidence>
<dbReference type="Pfam" id="PF05463">
    <property type="entry name" value="Sclerostin"/>
    <property type="match status" value="1"/>
</dbReference>
<dbReference type="AlphaFoldDB" id="A0A834C2C6"/>
<reference evidence="12" key="1">
    <citation type="journal article" name="BMC Genomics">
        <title>Long-read sequencing and de novo genome assembly of marine medaka (Oryzias melastigma).</title>
        <authorList>
            <person name="Liang P."/>
            <person name="Saqib H.S.A."/>
            <person name="Ni X."/>
            <person name="Shen Y."/>
        </authorList>
    </citation>
    <scope>NUCLEOTIDE SEQUENCE</scope>
    <source>
        <strain evidence="12">Bigg-433</strain>
    </source>
</reference>
<comment type="similarity">
    <text evidence="2">Belongs to the sclerostin family.</text>
</comment>
<evidence type="ECO:0000256" key="9">
    <source>
        <dbReference type="PROSITE-ProRule" id="PRU00039"/>
    </source>
</evidence>
<keyword evidence="5" id="KW-0732">Signal</keyword>
<dbReference type="EMBL" id="WKFB01000518">
    <property type="protein sequence ID" value="KAF6720678.1"/>
    <property type="molecule type" value="Genomic_DNA"/>
</dbReference>
<evidence type="ECO:0000313" key="13">
    <source>
        <dbReference type="Proteomes" id="UP000646548"/>
    </source>
</evidence>
<gene>
    <name evidence="12" type="ORF">FQA47_006099</name>
</gene>
<evidence type="ECO:0000256" key="5">
    <source>
        <dbReference type="ARBA" id="ARBA00022729"/>
    </source>
</evidence>
<evidence type="ECO:0000256" key="3">
    <source>
        <dbReference type="ARBA" id="ARBA00022525"/>
    </source>
</evidence>
<keyword evidence="6" id="KW-1015">Disulfide bond</keyword>
<dbReference type="PANTHER" id="PTHR14903">
    <property type="entry name" value="SCLEROSTIN-RELATED"/>
    <property type="match status" value="1"/>
</dbReference>
<dbReference type="GO" id="GO:0030514">
    <property type="term" value="P:negative regulation of BMP signaling pathway"/>
    <property type="evidence" value="ECO:0007669"/>
    <property type="project" value="TreeGrafter"/>
</dbReference>
<comment type="subcellular location">
    <subcellularLocation>
        <location evidence="1">Secreted</location>
    </subcellularLocation>
</comment>
<keyword evidence="3" id="KW-0964">Secreted</keyword>
<protein>
    <recommendedName>
        <fullName evidence="8">Sclerostin domain-containing protein 1</fullName>
    </recommendedName>
</protein>
<feature type="compositionally biased region" description="Basic residues" evidence="10">
    <location>
        <begin position="263"/>
        <end position="277"/>
    </location>
</feature>
<dbReference type="InterPro" id="IPR008835">
    <property type="entry name" value="Sclerostin/SOSTDC1"/>
</dbReference>
<evidence type="ECO:0000313" key="12">
    <source>
        <dbReference type="EMBL" id="KAF6720678.1"/>
    </source>
</evidence>
<feature type="domain" description="CTCK" evidence="11">
    <location>
        <begin position="148"/>
        <end position="244"/>
    </location>
</feature>
<dbReference type="PANTHER" id="PTHR14903:SF5">
    <property type="entry name" value="SCLEROSTIN DOMAIN-CONTAINING PROTEIN 1"/>
    <property type="match status" value="1"/>
</dbReference>
<dbReference type="InterPro" id="IPR006207">
    <property type="entry name" value="Cys_knot_C"/>
</dbReference>
<evidence type="ECO:0000256" key="8">
    <source>
        <dbReference type="ARBA" id="ARBA00039256"/>
    </source>
</evidence>
<sequence>MTDGSPVGQETPEALSILEFLHESEWAEFSQSNDQSETPEGDAPEALWSLKESPRARWLVSARDIDPLPSPSRAAMQLSARESCRSLLLFCVLLRSCQTHKNGSTERLFTHVSAPELQSNASLNRARAGGRGAGGSAHDRAERSQVGCRELRSTKYISDGHCTSINPIKELVCAGECLPAQMFENWIGGARGRRYWARRSGNHDWRCVNDKTRTQRIQLQCQDGTSRTYKITVVTSCRCKRYSRQHNESGGKFEEPAAGPPKLLHKHKSKSKRRLGKSRTSENWHDTEP</sequence>
<organism evidence="12 13">
    <name type="scientific">Oryzias melastigma</name>
    <name type="common">Marine medaka</name>
    <dbReference type="NCBI Taxonomy" id="30732"/>
    <lineage>
        <taxon>Eukaryota</taxon>
        <taxon>Metazoa</taxon>
        <taxon>Chordata</taxon>
        <taxon>Craniata</taxon>
        <taxon>Vertebrata</taxon>
        <taxon>Euteleostomi</taxon>
        <taxon>Actinopterygii</taxon>
        <taxon>Neopterygii</taxon>
        <taxon>Teleostei</taxon>
        <taxon>Neoteleostei</taxon>
        <taxon>Acanthomorphata</taxon>
        <taxon>Ovalentaria</taxon>
        <taxon>Atherinomorphae</taxon>
        <taxon>Beloniformes</taxon>
        <taxon>Adrianichthyidae</taxon>
        <taxon>Oryziinae</taxon>
        <taxon>Oryzias</taxon>
    </lineage>
</organism>
<name>A0A834C2C6_ORYME</name>
<dbReference type="SMART" id="SM00041">
    <property type="entry name" value="CT"/>
    <property type="match status" value="1"/>
</dbReference>
<dbReference type="Gene3D" id="2.10.90.10">
    <property type="entry name" value="Cystine-knot cytokines"/>
    <property type="match status" value="1"/>
</dbReference>
<evidence type="ECO:0000256" key="7">
    <source>
        <dbReference type="ARBA" id="ARBA00023180"/>
    </source>
</evidence>
<dbReference type="PROSITE" id="PS01225">
    <property type="entry name" value="CTCK_2"/>
    <property type="match status" value="1"/>
</dbReference>
<accession>A0A834C2C6</accession>
<dbReference type="Proteomes" id="UP000646548">
    <property type="component" value="Unassembled WGS sequence"/>
</dbReference>
<comment type="caution">
    <text evidence="12">The sequence shown here is derived from an EMBL/GenBank/DDBJ whole genome shotgun (WGS) entry which is preliminary data.</text>
</comment>
<evidence type="ECO:0000256" key="4">
    <source>
        <dbReference type="ARBA" id="ARBA00022687"/>
    </source>
</evidence>
<feature type="region of interest" description="Disordered" evidence="10">
    <location>
        <begin position="247"/>
        <end position="289"/>
    </location>
</feature>
<evidence type="ECO:0000256" key="6">
    <source>
        <dbReference type="ARBA" id="ARBA00023157"/>
    </source>
</evidence>
<feature type="region of interest" description="Disordered" evidence="10">
    <location>
        <begin position="120"/>
        <end position="146"/>
    </location>
</feature>
<dbReference type="GO" id="GO:0036122">
    <property type="term" value="F:BMP binding"/>
    <property type="evidence" value="ECO:0007669"/>
    <property type="project" value="TreeGrafter"/>
</dbReference>
<evidence type="ECO:0000256" key="2">
    <source>
        <dbReference type="ARBA" id="ARBA00007850"/>
    </source>
</evidence>
<evidence type="ECO:0000256" key="1">
    <source>
        <dbReference type="ARBA" id="ARBA00004613"/>
    </source>
</evidence>
<keyword evidence="4" id="KW-0879">Wnt signaling pathway</keyword>
<comment type="caution">
    <text evidence="9">Lacks conserved residue(s) required for the propagation of feature annotation.</text>
</comment>
<dbReference type="GO" id="GO:0005615">
    <property type="term" value="C:extracellular space"/>
    <property type="evidence" value="ECO:0007669"/>
    <property type="project" value="InterPro"/>
</dbReference>
<dbReference type="GO" id="GO:0016055">
    <property type="term" value="P:Wnt signaling pathway"/>
    <property type="evidence" value="ECO:0007669"/>
    <property type="project" value="UniProtKB-KW"/>
</dbReference>
<dbReference type="GO" id="GO:0030178">
    <property type="term" value="P:negative regulation of Wnt signaling pathway"/>
    <property type="evidence" value="ECO:0007669"/>
    <property type="project" value="TreeGrafter"/>
</dbReference>